<dbReference type="RefSeq" id="WP_301573106.1">
    <property type="nucleotide sequence ID" value="NZ_JAPWIE010000006.1"/>
</dbReference>
<organism evidence="9 10">
    <name type="scientific">Gordonia rubripertincta</name>
    <name type="common">Rhodococcus corallinus</name>
    <dbReference type="NCBI Taxonomy" id="36822"/>
    <lineage>
        <taxon>Bacteria</taxon>
        <taxon>Bacillati</taxon>
        <taxon>Actinomycetota</taxon>
        <taxon>Actinomycetes</taxon>
        <taxon>Mycobacteriales</taxon>
        <taxon>Gordoniaceae</taxon>
        <taxon>Gordonia</taxon>
    </lineage>
</organism>
<dbReference type="NCBIfam" id="TIGR02937">
    <property type="entry name" value="sigma70-ECF"/>
    <property type="match status" value="1"/>
</dbReference>
<dbReference type="PANTHER" id="PTHR30173">
    <property type="entry name" value="SIGMA 19 FACTOR"/>
    <property type="match status" value="1"/>
</dbReference>
<comment type="similarity">
    <text evidence="1">Belongs to the sigma-70 factor family. ECF subfamily.</text>
</comment>
<reference evidence="9" key="1">
    <citation type="submission" date="2022-12" db="EMBL/GenBank/DDBJ databases">
        <authorList>
            <person name="Krivoruchko A.V."/>
            <person name="Elkin A."/>
        </authorList>
    </citation>
    <scope>NUCLEOTIDE SEQUENCE</scope>
    <source>
        <strain evidence="9">IEGM 1388</strain>
    </source>
</reference>
<evidence type="ECO:0000313" key="9">
    <source>
        <dbReference type="EMBL" id="MCZ4552338.1"/>
    </source>
</evidence>
<dbReference type="Gene3D" id="3.10.450.50">
    <property type="match status" value="1"/>
</dbReference>
<keyword evidence="3" id="KW-0805">Transcription regulation</keyword>
<dbReference type="InterPro" id="IPR007627">
    <property type="entry name" value="RNA_pol_sigma70_r2"/>
</dbReference>
<evidence type="ECO:0000256" key="3">
    <source>
        <dbReference type="ARBA" id="ARBA00023015"/>
    </source>
</evidence>
<feature type="domain" description="RNA polymerase sigma factor 70 region 4 type 2" evidence="8">
    <location>
        <begin position="114"/>
        <end position="159"/>
    </location>
</feature>
<gene>
    <name evidence="9" type="primary">sigJ</name>
    <name evidence="9" type="ORF">O4213_20260</name>
</gene>
<sequence length="320" mass="34127">MVSLADRFEDQRGRLLSVAYRITGSLADAEDAVQESWIRLSDSDTETIDDLGAWLSTVVGRICLDRLKSAAARRERSVGQWLPEPIVTPFTLESGDPLQSVITSEDSRYAAMVVLETLSPAMRVAFVMHDGFAVPFAKVAEILGIEVPAARQLASRARRIVAAAPAPVPDSEQAEAIGRLVAALLSGDMDAVVSALDPEAMIVGDANRTAPTAVKPIHGAVGVARFLFGLARRYDGADTLTDQIPVRINGELGSYSNGWEALGDRRASPPRAISYVVKDGRVAAIYDIADPAKLAAIQPDQLVASASSAHGTRQESVEKP</sequence>
<comment type="caution">
    <text evidence="9">The sequence shown here is derived from an EMBL/GenBank/DDBJ whole genome shotgun (WGS) entry which is preliminary data.</text>
</comment>
<keyword evidence="6" id="KW-0804">Transcription</keyword>
<evidence type="ECO:0000313" key="10">
    <source>
        <dbReference type="Proteomes" id="UP001067235"/>
    </source>
</evidence>
<dbReference type="InterPro" id="IPR036388">
    <property type="entry name" value="WH-like_DNA-bd_sf"/>
</dbReference>
<dbReference type="Pfam" id="PF04542">
    <property type="entry name" value="Sigma70_r2"/>
    <property type="match status" value="1"/>
</dbReference>
<dbReference type="Gene3D" id="1.10.1740.10">
    <property type="match status" value="1"/>
</dbReference>
<proteinExistence type="inferred from homology"/>
<dbReference type="InterPro" id="IPR052704">
    <property type="entry name" value="ECF_Sigma-70_Domain"/>
</dbReference>
<dbReference type="InterPro" id="IPR013324">
    <property type="entry name" value="RNA_pol_sigma_r3/r4-like"/>
</dbReference>
<protein>
    <submittedName>
        <fullName evidence="9">RNA polymerase sigma factor SigJ</fullName>
    </submittedName>
</protein>
<keyword evidence="5" id="KW-0238">DNA-binding</keyword>
<comment type="subunit">
    <text evidence="2">Interacts transiently with the RNA polymerase catalytic core formed by RpoA, RpoB, RpoC and RpoZ (2 alpha, 1 beta, 1 beta' and 1 omega subunit) to form the RNA polymerase holoenzyme that can initiate transcription.</text>
</comment>
<feature type="domain" description="RNA polymerase sigma-70 region 2" evidence="7">
    <location>
        <begin position="11"/>
        <end position="71"/>
    </location>
</feature>
<name>A0ABT4MZB2_GORRU</name>
<evidence type="ECO:0000259" key="7">
    <source>
        <dbReference type="Pfam" id="PF04542"/>
    </source>
</evidence>
<accession>A0ABT4MZB2</accession>
<dbReference type="InterPro" id="IPR013249">
    <property type="entry name" value="RNA_pol_sigma70_r4_t2"/>
</dbReference>
<dbReference type="SUPFAM" id="SSF88659">
    <property type="entry name" value="Sigma3 and sigma4 domains of RNA polymerase sigma factors"/>
    <property type="match status" value="1"/>
</dbReference>
<evidence type="ECO:0000256" key="6">
    <source>
        <dbReference type="ARBA" id="ARBA00023163"/>
    </source>
</evidence>
<dbReference type="InterPro" id="IPR014284">
    <property type="entry name" value="RNA_pol_sigma-70_dom"/>
</dbReference>
<dbReference type="Proteomes" id="UP001067235">
    <property type="component" value="Unassembled WGS sequence"/>
</dbReference>
<dbReference type="SUPFAM" id="SSF54427">
    <property type="entry name" value="NTF2-like"/>
    <property type="match status" value="1"/>
</dbReference>
<dbReference type="NCBIfam" id="NF007214">
    <property type="entry name" value="PRK09636.1"/>
    <property type="match status" value="1"/>
</dbReference>
<evidence type="ECO:0000256" key="4">
    <source>
        <dbReference type="ARBA" id="ARBA00023082"/>
    </source>
</evidence>
<keyword evidence="10" id="KW-1185">Reference proteome</keyword>
<dbReference type="PANTHER" id="PTHR30173:SF36">
    <property type="entry name" value="ECF RNA POLYMERASE SIGMA FACTOR SIGJ"/>
    <property type="match status" value="1"/>
</dbReference>
<keyword evidence="4" id="KW-0731">Sigma factor</keyword>
<dbReference type="Gene3D" id="1.10.10.10">
    <property type="entry name" value="Winged helix-like DNA-binding domain superfamily/Winged helix DNA-binding domain"/>
    <property type="match status" value="1"/>
</dbReference>
<dbReference type="InterPro" id="IPR032710">
    <property type="entry name" value="NTF2-like_dom_sf"/>
</dbReference>
<evidence type="ECO:0000256" key="1">
    <source>
        <dbReference type="ARBA" id="ARBA00010641"/>
    </source>
</evidence>
<dbReference type="InterPro" id="IPR013325">
    <property type="entry name" value="RNA_pol_sigma_r2"/>
</dbReference>
<dbReference type="SUPFAM" id="SSF88946">
    <property type="entry name" value="Sigma2 domain of RNA polymerase sigma factors"/>
    <property type="match status" value="1"/>
</dbReference>
<dbReference type="EMBL" id="JAPWIE010000006">
    <property type="protein sequence ID" value="MCZ4552338.1"/>
    <property type="molecule type" value="Genomic_DNA"/>
</dbReference>
<dbReference type="Pfam" id="PF08281">
    <property type="entry name" value="Sigma70_r4_2"/>
    <property type="match status" value="1"/>
</dbReference>
<evidence type="ECO:0000256" key="5">
    <source>
        <dbReference type="ARBA" id="ARBA00023125"/>
    </source>
</evidence>
<evidence type="ECO:0000256" key="2">
    <source>
        <dbReference type="ARBA" id="ARBA00011344"/>
    </source>
</evidence>
<evidence type="ECO:0000259" key="8">
    <source>
        <dbReference type="Pfam" id="PF08281"/>
    </source>
</evidence>